<reference evidence="1" key="1">
    <citation type="submission" date="2021-02" db="EMBL/GenBank/DDBJ databases">
        <authorList>
            <person name="Nowell W R."/>
        </authorList>
    </citation>
    <scope>NUCLEOTIDE SEQUENCE</scope>
</reference>
<evidence type="ECO:0000313" key="1">
    <source>
        <dbReference type="EMBL" id="CAF4857685.1"/>
    </source>
</evidence>
<dbReference type="EMBL" id="CAJOBI010162737">
    <property type="protein sequence ID" value="CAF4857685.1"/>
    <property type="molecule type" value="Genomic_DNA"/>
</dbReference>
<name>A0A8S3BTM9_9BILA</name>
<sequence length="81" mass="8933">EDVSLTISSTSNLFYEPLNTEVPTANDFDLLFSEPVEQDAVNNELVKTNISDVTNSSCIENSMSQLSLLECPVCDEQFEAP</sequence>
<feature type="non-terminal residue" evidence="1">
    <location>
        <position position="1"/>
    </location>
</feature>
<feature type="non-terminal residue" evidence="1">
    <location>
        <position position="81"/>
    </location>
</feature>
<proteinExistence type="predicted"/>
<accession>A0A8S3BTM9</accession>
<dbReference type="Proteomes" id="UP000676336">
    <property type="component" value="Unassembled WGS sequence"/>
</dbReference>
<organism evidence="1 2">
    <name type="scientific">Rotaria magnacalcarata</name>
    <dbReference type="NCBI Taxonomy" id="392030"/>
    <lineage>
        <taxon>Eukaryota</taxon>
        <taxon>Metazoa</taxon>
        <taxon>Spiralia</taxon>
        <taxon>Gnathifera</taxon>
        <taxon>Rotifera</taxon>
        <taxon>Eurotatoria</taxon>
        <taxon>Bdelloidea</taxon>
        <taxon>Philodinida</taxon>
        <taxon>Philodinidae</taxon>
        <taxon>Rotaria</taxon>
    </lineage>
</organism>
<evidence type="ECO:0000313" key="2">
    <source>
        <dbReference type="Proteomes" id="UP000676336"/>
    </source>
</evidence>
<protein>
    <submittedName>
        <fullName evidence="1">Uncharacterized protein</fullName>
    </submittedName>
</protein>
<gene>
    <name evidence="1" type="ORF">SMN809_LOCUS49701</name>
</gene>
<comment type="caution">
    <text evidence="1">The sequence shown here is derived from an EMBL/GenBank/DDBJ whole genome shotgun (WGS) entry which is preliminary data.</text>
</comment>
<dbReference type="AlphaFoldDB" id="A0A8S3BTM9"/>